<dbReference type="Pfam" id="PF01555">
    <property type="entry name" value="N6_N4_Mtase"/>
    <property type="match status" value="1"/>
</dbReference>
<keyword evidence="2" id="KW-0808">Transferase</keyword>
<gene>
    <name evidence="4" type="ORF">BWQ96_05969</name>
</gene>
<keyword evidence="1 4" id="KW-0489">Methyltransferase</keyword>
<dbReference type="EMBL" id="NBIV01000096">
    <property type="protein sequence ID" value="PXF44265.1"/>
    <property type="molecule type" value="Genomic_DNA"/>
</dbReference>
<proteinExistence type="predicted"/>
<dbReference type="InterPro" id="IPR029063">
    <property type="entry name" value="SAM-dependent_MTases_sf"/>
</dbReference>
<evidence type="ECO:0000313" key="5">
    <source>
        <dbReference type="Proteomes" id="UP000247409"/>
    </source>
</evidence>
<feature type="domain" description="DNA methylase N-4/N-6" evidence="3">
    <location>
        <begin position="35"/>
        <end position="106"/>
    </location>
</feature>
<dbReference type="InterPro" id="IPR002941">
    <property type="entry name" value="DNA_methylase_N4/N6"/>
</dbReference>
<sequence>MVNYDNFDHVHPRYPGYHAVIDEVPQLVKGTLLQWSVQTSNGEVRRRRVRPEPKCRALLKKIICRLSQPGDMVVDMFAGTFSTAMACMELSKHRKFVGSEQDAACFAHAKHAAVLHFARTIQLAENDIPKTQEVRGVAHTVAYAFPETRTRLSRTWTAPKHFQP</sequence>
<evidence type="ECO:0000256" key="1">
    <source>
        <dbReference type="ARBA" id="ARBA00022603"/>
    </source>
</evidence>
<protein>
    <submittedName>
        <fullName evidence="4">Modification methylase CcrMI</fullName>
    </submittedName>
</protein>
<reference evidence="4 5" key="1">
    <citation type="journal article" date="2018" name="Mol. Biol. Evol.">
        <title>Analysis of the draft genome of the red seaweed Gracilariopsis chorda provides insights into genome size evolution in Rhodophyta.</title>
        <authorList>
            <person name="Lee J."/>
            <person name="Yang E.C."/>
            <person name="Graf L."/>
            <person name="Yang J.H."/>
            <person name="Qiu H."/>
            <person name="Zel Zion U."/>
            <person name="Chan C.X."/>
            <person name="Stephens T.G."/>
            <person name="Weber A.P.M."/>
            <person name="Boo G.H."/>
            <person name="Boo S.M."/>
            <person name="Kim K.M."/>
            <person name="Shin Y."/>
            <person name="Jung M."/>
            <person name="Lee S.J."/>
            <person name="Yim H.S."/>
            <person name="Lee J.H."/>
            <person name="Bhattacharya D."/>
            <person name="Yoon H.S."/>
        </authorList>
    </citation>
    <scope>NUCLEOTIDE SEQUENCE [LARGE SCALE GENOMIC DNA]</scope>
    <source>
        <strain evidence="4 5">SKKU-2015</strain>
        <tissue evidence="4">Whole body</tissue>
    </source>
</reference>
<accession>A0A2V3IQ95</accession>
<dbReference type="GO" id="GO:0003677">
    <property type="term" value="F:DNA binding"/>
    <property type="evidence" value="ECO:0007669"/>
    <property type="project" value="InterPro"/>
</dbReference>
<keyword evidence="5" id="KW-1185">Reference proteome</keyword>
<name>A0A2V3IQ95_9FLOR</name>
<dbReference type="GO" id="GO:0032259">
    <property type="term" value="P:methylation"/>
    <property type="evidence" value="ECO:0007669"/>
    <property type="project" value="UniProtKB-KW"/>
</dbReference>
<dbReference type="SUPFAM" id="SSF53335">
    <property type="entry name" value="S-adenosyl-L-methionine-dependent methyltransferases"/>
    <property type="match status" value="1"/>
</dbReference>
<comment type="caution">
    <text evidence="4">The sequence shown here is derived from an EMBL/GenBank/DDBJ whole genome shotgun (WGS) entry which is preliminary data.</text>
</comment>
<dbReference type="AlphaFoldDB" id="A0A2V3IQ95"/>
<organism evidence="4 5">
    <name type="scientific">Gracilariopsis chorda</name>
    <dbReference type="NCBI Taxonomy" id="448386"/>
    <lineage>
        <taxon>Eukaryota</taxon>
        <taxon>Rhodophyta</taxon>
        <taxon>Florideophyceae</taxon>
        <taxon>Rhodymeniophycidae</taxon>
        <taxon>Gracilariales</taxon>
        <taxon>Gracilariaceae</taxon>
        <taxon>Gracilariopsis</taxon>
    </lineage>
</organism>
<evidence type="ECO:0000256" key="2">
    <source>
        <dbReference type="ARBA" id="ARBA00022679"/>
    </source>
</evidence>
<dbReference type="GO" id="GO:0008170">
    <property type="term" value="F:N-methyltransferase activity"/>
    <property type="evidence" value="ECO:0007669"/>
    <property type="project" value="InterPro"/>
</dbReference>
<evidence type="ECO:0000259" key="3">
    <source>
        <dbReference type="Pfam" id="PF01555"/>
    </source>
</evidence>
<dbReference type="Gene3D" id="3.40.50.150">
    <property type="entry name" value="Vaccinia Virus protein VP39"/>
    <property type="match status" value="1"/>
</dbReference>
<dbReference type="Proteomes" id="UP000247409">
    <property type="component" value="Unassembled WGS sequence"/>
</dbReference>
<evidence type="ECO:0000313" key="4">
    <source>
        <dbReference type="EMBL" id="PXF44265.1"/>
    </source>
</evidence>
<dbReference type="OrthoDB" id="10678774at2759"/>